<protein>
    <submittedName>
        <fullName evidence="1">Uncharacterized protein</fullName>
    </submittedName>
</protein>
<gene>
    <name evidence="1" type="ORF">SPPYR_1614</name>
</gene>
<evidence type="ECO:0000313" key="1">
    <source>
        <dbReference type="EMBL" id="SBV32734.1"/>
    </source>
</evidence>
<sequence>MFPGCKRAIFADFLFEAVHRSPMRGLRRLPPNEMEHGFGDANALFLVEHRLDSGSPIPISVDNPSPTQNVEFAALAGASYDFEVTASLAPVEQSSLVAFTVSSLEVFEFICRLNCRQRRHRLSISLMALHHVRDDLAANMLTFVEIQPVLLEPEASTCSHEIAWESCDRKCTTQTWLGVSPVPERLAFEIVRRAVCKTSKLIIVGIIA</sequence>
<dbReference type="EMBL" id="LT598653">
    <property type="protein sequence ID" value="SBV32734.1"/>
    <property type="molecule type" value="Genomic_DNA"/>
</dbReference>
<proteinExistence type="predicted"/>
<dbReference type="AlphaFoldDB" id="A0A1Y5PZS2"/>
<reference evidence="1" key="1">
    <citation type="submission" date="2016-03" db="EMBL/GenBank/DDBJ databases">
        <authorList>
            <person name="Ploux O."/>
        </authorList>
    </citation>
    <scope>NUCLEOTIDE SEQUENCE</scope>
    <source>
        <strain evidence="1">UC10</strain>
    </source>
</reference>
<accession>A0A1Y5PZS2</accession>
<name>A0A1Y5PZS2_9SPHN</name>
<organism evidence="1">
    <name type="scientific">uncultured Sphingopyxis sp</name>
    <dbReference type="NCBI Taxonomy" id="310581"/>
    <lineage>
        <taxon>Bacteria</taxon>
        <taxon>Pseudomonadati</taxon>
        <taxon>Pseudomonadota</taxon>
        <taxon>Alphaproteobacteria</taxon>
        <taxon>Sphingomonadales</taxon>
        <taxon>Sphingomonadaceae</taxon>
        <taxon>Sphingopyxis</taxon>
        <taxon>environmental samples</taxon>
    </lineage>
</organism>
<dbReference type="KEGG" id="sphu:SPPYR_1614"/>